<name>A0A6N3FF57_9ENTR</name>
<evidence type="ECO:0000313" key="2">
    <source>
        <dbReference type="EMBL" id="VYU50672.1"/>
    </source>
</evidence>
<protein>
    <submittedName>
        <fullName evidence="2">Uncharacterized protein</fullName>
    </submittedName>
</protein>
<dbReference type="RefSeq" id="WP_156566408.1">
    <property type="nucleotide sequence ID" value="NZ_CACRTZ010000029.1"/>
</dbReference>
<keyword evidence="1" id="KW-0472">Membrane</keyword>
<sequence>MSAVIVEATAKRLVYRPWKRGSALMLLCFGVAILAGLLIWAQLNGQRLTPLIAPLLFGGAVAVYGLFYLWKNGEALIFDAAAGQIARKLPLMPASVVCRFSDIYALTTVSEMNTFEYVLTRKSERGGGDIPVSDSFYTRSQKADRQAFETHILPVIESMLGLKAR</sequence>
<gene>
    <name evidence="2" type="ORF">EMLFYP7_02632</name>
</gene>
<evidence type="ECO:0000256" key="1">
    <source>
        <dbReference type="SAM" id="Phobius"/>
    </source>
</evidence>
<feature type="transmembrane region" description="Helical" evidence="1">
    <location>
        <begin position="21"/>
        <end position="40"/>
    </location>
</feature>
<keyword evidence="1" id="KW-0812">Transmembrane</keyword>
<feature type="transmembrane region" description="Helical" evidence="1">
    <location>
        <begin position="52"/>
        <end position="70"/>
    </location>
</feature>
<reference evidence="2" key="1">
    <citation type="submission" date="2019-11" db="EMBL/GenBank/DDBJ databases">
        <authorList>
            <person name="Feng L."/>
        </authorList>
    </citation>
    <scope>NUCLEOTIDE SEQUENCE</scope>
    <source>
        <strain evidence="2">EMassiliensisLFYP7</strain>
    </source>
</reference>
<dbReference type="EMBL" id="CACRTZ010000029">
    <property type="protein sequence ID" value="VYU50672.1"/>
    <property type="molecule type" value="Genomic_DNA"/>
</dbReference>
<keyword evidence="1" id="KW-1133">Transmembrane helix</keyword>
<dbReference type="AlphaFoldDB" id="A0A6N3FF57"/>
<organism evidence="2">
    <name type="scientific">Phytobacter massiliensis</name>
    <dbReference type="NCBI Taxonomy" id="1485952"/>
    <lineage>
        <taxon>Bacteria</taxon>
        <taxon>Pseudomonadati</taxon>
        <taxon>Pseudomonadota</taxon>
        <taxon>Gammaproteobacteria</taxon>
        <taxon>Enterobacterales</taxon>
        <taxon>Enterobacteriaceae</taxon>
        <taxon>Phytobacter</taxon>
    </lineage>
</organism>
<accession>A0A6N3FF57</accession>
<proteinExistence type="predicted"/>